<dbReference type="Pfam" id="PF18943">
    <property type="entry name" value="DUF5690"/>
    <property type="match status" value="1"/>
</dbReference>
<evidence type="ECO:0000256" key="2">
    <source>
        <dbReference type="SAM" id="Phobius"/>
    </source>
</evidence>
<feature type="transmembrane region" description="Helical" evidence="2">
    <location>
        <begin position="393"/>
        <end position="412"/>
    </location>
</feature>
<evidence type="ECO:0000256" key="1">
    <source>
        <dbReference type="SAM" id="MobiDB-lite"/>
    </source>
</evidence>
<feature type="transmembrane region" description="Helical" evidence="2">
    <location>
        <begin position="160"/>
        <end position="181"/>
    </location>
</feature>
<feature type="compositionally biased region" description="Basic and acidic residues" evidence="1">
    <location>
        <begin position="1"/>
        <end position="10"/>
    </location>
</feature>
<organism evidence="3 4">
    <name type="scientific">Pandoravirus salinus</name>
    <dbReference type="NCBI Taxonomy" id="1349410"/>
    <lineage>
        <taxon>Viruses</taxon>
        <taxon>Pandoravirus</taxon>
    </lineage>
</organism>
<dbReference type="Proteomes" id="UP000204584">
    <property type="component" value="Segment"/>
</dbReference>
<feature type="transmembrane region" description="Helical" evidence="2">
    <location>
        <begin position="492"/>
        <end position="515"/>
    </location>
</feature>
<protein>
    <submittedName>
        <fullName evidence="3">Uncharacterized protein</fullName>
    </submittedName>
</protein>
<keyword evidence="2" id="KW-0472">Membrane</keyword>
<feature type="transmembrane region" description="Helical" evidence="2">
    <location>
        <begin position="193"/>
        <end position="211"/>
    </location>
</feature>
<feature type="transmembrane region" description="Helical" evidence="2">
    <location>
        <begin position="223"/>
        <end position="240"/>
    </location>
</feature>
<feature type="transmembrane region" description="Helical" evidence="2">
    <location>
        <begin position="453"/>
        <end position="480"/>
    </location>
</feature>
<keyword evidence="2" id="KW-1133">Transmembrane helix</keyword>
<proteinExistence type="predicted"/>
<evidence type="ECO:0000313" key="4">
    <source>
        <dbReference type="Proteomes" id="UP000204584"/>
    </source>
</evidence>
<dbReference type="KEGG" id="vg:34568427"/>
<dbReference type="InterPro" id="IPR043745">
    <property type="entry name" value="DUF5690"/>
</dbReference>
<gene>
    <name evidence="3" type="ORF">psal_cds_1392</name>
</gene>
<feature type="region of interest" description="Disordered" evidence="1">
    <location>
        <begin position="1"/>
        <end position="33"/>
    </location>
</feature>
<accession>A0A291ATY5</accession>
<keyword evidence="4" id="KW-1185">Reference proteome</keyword>
<name>A0A291ATY5_9VIRU</name>
<feature type="transmembrane region" description="Helical" evidence="2">
    <location>
        <begin position="521"/>
        <end position="539"/>
    </location>
</feature>
<sequence>MSRADTEAHRQNRSAQCRQTERETQRESQAPARALPDSRVCIFRPINCVCVPKKKLGMKKETDFTNDGQGEPTEATRLLPPASSPPGRPYRTDDAISHTTPRPATLREWMRDRVWAVSVWMTVAAGIYWVATLVPTYAVFTLTGEIADRPGDGAYTTKALMSIARGVAMPLGFASTLSGTVRRAVVGGWRRPVGLVVYSLLFTGVPNLLFAVDDITVRVGSRFVGSLFFSWAFCAYIDYAQGRRASDVIMPIATACMLLSAPLSRAFSPLVGYYILGLCAVDDGNNCLDMIDHPGARDGQRQLYQWMPAMVSLLLLVPMIVGAVALGASPPPNEIDQQTRMRRATVSAAADRAWLWRHWAPLAGMSASNAVLQSVRVVRDVFAADLLGADAPWWHWLLADVPACIGACLFYAPFGLIGGHRRAFLVVTSLGLVSAVLMCAAGALALTGIVSPLAFLIVSGVGYFVAVVPFAGGGVVFERLIAASRMPIDSMLVNVACQLPAYAASLAVVVATPMAADMGTYFNWTTLLGGSVLIVSYLWTAASGWRVLAPDDGDAPPHKAANTTGDTI</sequence>
<keyword evidence="2" id="KW-0812">Transmembrane</keyword>
<feature type="transmembrane region" description="Helical" evidence="2">
    <location>
        <begin position="114"/>
        <end position="140"/>
    </location>
</feature>
<feature type="region of interest" description="Disordered" evidence="1">
    <location>
        <begin position="61"/>
        <end position="99"/>
    </location>
</feature>
<dbReference type="RefSeq" id="YP_009430153.1">
    <property type="nucleotide sequence ID" value="NC_022098.1"/>
</dbReference>
<feature type="transmembrane region" description="Helical" evidence="2">
    <location>
        <begin position="306"/>
        <end position="328"/>
    </location>
</feature>
<dbReference type="GeneID" id="34568427"/>
<dbReference type="EMBL" id="KC977571">
    <property type="protein sequence ID" value="ATE82314.1"/>
    <property type="molecule type" value="Genomic_DNA"/>
</dbReference>
<evidence type="ECO:0000313" key="3">
    <source>
        <dbReference type="EMBL" id="ATE82314.1"/>
    </source>
</evidence>
<feature type="transmembrane region" description="Helical" evidence="2">
    <location>
        <begin position="424"/>
        <end position="447"/>
    </location>
</feature>
<reference evidence="3 4" key="1">
    <citation type="journal article" date="2013" name="Science">
        <title>Pandoraviruses: amoeba viruses with genomes up to 2.5 Mb reaching that of parasitic eukaryotes.</title>
        <authorList>
            <person name="Philippe N."/>
            <person name="Legendre M."/>
            <person name="Doutre G."/>
            <person name="Coute Y."/>
            <person name="Poirot O."/>
            <person name="Lescot M."/>
            <person name="Arslan D."/>
            <person name="Seltzer V."/>
            <person name="Bertaux L."/>
            <person name="Bruley C."/>
            <person name="Garin J."/>
            <person name="Claverie J.M."/>
            <person name="Abergel C."/>
        </authorList>
    </citation>
    <scope>NUCLEOTIDE SEQUENCE [LARGE SCALE GENOMIC DNA]</scope>
</reference>